<dbReference type="SUPFAM" id="SSF141530">
    <property type="entry name" value="PTSIIA/GutA-like"/>
    <property type="match status" value="1"/>
</dbReference>
<dbReference type="STRING" id="1291052.FC18_GL001245"/>
<keyword evidence="3" id="KW-1185">Reference proteome</keyword>
<dbReference type="Gene3D" id="2.40.33.40">
    <property type="entry name" value="Phosphotransferase system, glucitol/sorbitol-specific IIA component"/>
    <property type="match status" value="1"/>
</dbReference>
<dbReference type="OrthoDB" id="7065254at2"/>
<dbReference type="InterPro" id="IPR036665">
    <property type="entry name" value="PTS_IIA_glucitol/sorbitol_sf"/>
</dbReference>
<reference evidence="2 3" key="1">
    <citation type="journal article" date="2015" name="Genome Announc.">
        <title>Expanding the biotechnology potential of lactobacilli through comparative genomics of 213 strains and associated genera.</title>
        <authorList>
            <person name="Sun Z."/>
            <person name="Harris H.M."/>
            <person name="McCann A."/>
            <person name="Guo C."/>
            <person name="Argimon S."/>
            <person name="Zhang W."/>
            <person name="Yang X."/>
            <person name="Jeffery I.B."/>
            <person name="Cooney J.C."/>
            <person name="Kagawa T.F."/>
            <person name="Liu W."/>
            <person name="Song Y."/>
            <person name="Salvetti E."/>
            <person name="Wrobel A."/>
            <person name="Rasinkangas P."/>
            <person name="Parkhill J."/>
            <person name="Rea M.C."/>
            <person name="O'Sullivan O."/>
            <person name="Ritari J."/>
            <person name="Douillard F.P."/>
            <person name="Paul Ross R."/>
            <person name="Yang R."/>
            <person name="Briner A.E."/>
            <person name="Felis G.E."/>
            <person name="de Vos W.M."/>
            <person name="Barrangou R."/>
            <person name="Klaenhammer T.R."/>
            <person name="Caufield P.W."/>
            <person name="Cui Y."/>
            <person name="Zhang H."/>
            <person name="O'Toole P.W."/>
        </authorList>
    </citation>
    <scope>NUCLEOTIDE SEQUENCE [LARGE SCALE GENOMIC DNA]</scope>
    <source>
        <strain evidence="2 3">DSM 20505</strain>
    </source>
</reference>
<dbReference type="InterPro" id="IPR004716">
    <property type="entry name" value="PTS_IIA_glucitol/sorbitol-sp"/>
</dbReference>
<dbReference type="PANTHER" id="PTHR40398:SF1">
    <property type="entry name" value="PTS SYSTEM GLUCITOL_SORBITOL-SPECIFIC EIIA COMPONENT"/>
    <property type="match status" value="1"/>
</dbReference>
<dbReference type="EMBL" id="AYYO01000019">
    <property type="protein sequence ID" value="KRM55527.1"/>
    <property type="molecule type" value="Genomic_DNA"/>
</dbReference>
<dbReference type="GO" id="GO:0009401">
    <property type="term" value="P:phosphoenolpyruvate-dependent sugar phosphotransferase system"/>
    <property type="evidence" value="ECO:0007669"/>
    <property type="project" value="InterPro"/>
</dbReference>
<evidence type="ECO:0000256" key="1">
    <source>
        <dbReference type="PROSITE-ProRule" id="PRU00420"/>
    </source>
</evidence>
<dbReference type="PROSITE" id="PS51097">
    <property type="entry name" value="PTS_EIIA_TYPE_5"/>
    <property type="match status" value="1"/>
</dbReference>
<comment type="caution">
    <text evidence="1">Lacks conserved residue(s) required for the propagation of feature annotation.</text>
</comment>
<dbReference type="Proteomes" id="UP000051679">
    <property type="component" value="Unassembled WGS sequence"/>
</dbReference>
<comment type="caution">
    <text evidence="2">The sequence shown here is derived from an EMBL/GenBank/DDBJ whole genome shotgun (WGS) entry which is preliminary data.</text>
</comment>
<dbReference type="PATRIC" id="fig|1291052.5.peg.1263"/>
<gene>
    <name evidence="2" type="ORF">FC18_GL001245</name>
</gene>
<evidence type="ECO:0000313" key="3">
    <source>
        <dbReference type="Proteomes" id="UP000051679"/>
    </source>
</evidence>
<dbReference type="AlphaFoldDB" id="A0A0R1ZKN7"/>
<accession>A0A0R1ZKN7</accession>
<dbReference type="PANTHER" id="PTHR40398">
    <property type="entry name" value="PTS SYSTEM GLUCITOL/SORBITOL-SPECIFIC EIIA COMPONENT"/>
    <property type="match status" value="1"/>
</dbReference>
<evidence type="ECO:0000313" key="2">
    <source>
        <dbReference type="EMBL" id="KRM55527.1"/>
    </source>
</evidence>
<sequence>MQLKSVVKEIGAQALSPKDQMVILFGDKATPALRDVSVIQEFADPSAQKKMTVKVGDHLYINQIKYRVIGVGGITNANLQQIGHATLVFQPVPAEDQLGNAIYLTPTAKPVFKVGTEIVYDLD</sequence>
<dbReference type="GO" id="GO:0005737">
    <property type="term" value="C:cytoplasm"/>
    <property type="evidence" value="ECO:0007669"/>
    <property type="project" value="InterPro"/>
</dbReference>
<name>A0A0R1ZKN7_9LACO</name>
<dbReference type="GO" id="GO:0016301">
    <property type="term" value="F:kinase activity"/>
    <property type="evidence" value="ECO:0007669"/>
    <property type="project" value="TreeGrafter"/>
</dbReference>
<dbReference type="RefSeq" id="WP_054679731.1">
    <property type="nucleotide sequence ID" value="NZ_AYYO01000019.1"/>
</dbReference>
<proteinExistence type="predicted"/>
<organism evidence="2 3">
    <name type="scientific">Lacticaseibacillus sharpeae JCM 1186 = DSM 20505</name>
    <dbReference type="NCBI Taxonomy" id="1291052"/>
    <lineage>
        <taxon>Bacteria</taxon>
        <taxon>Bacillati</taxon>
        <taxon>Bacillota</taxon>
        <taxon>Bacilli</taxon>
        <taxon>Lactobacillales</taxon>
        <taxon>Lactobacillaceae</taxon>
        <taxon>Lacticaseibacillus</taxon>
    </lineage>
</organism>
<dbReference type="Pfam" id="PF03829">
    <property type="entry name" value="PTSIIA_gutA"/>
    <property type="match status" value="1"/>
</dbReference>
<protein>
    <submittedName>
        <fullName evidence="2">Uncharacterized protein</fullName>
    </submittedName>
</protein>
<dbReference type="GO" id="GO:0008982">
    <property type="term" value="F:protein-N(PI)-phosphohistidine-sugar phosphotransferase activity"/>
    <property type="evidence" value="ECO:0007669"/>
    <property type="project" value="InterPro"/>
</dbReference>